<keyword evidence="10" id="KW-1185">Reference proteome</keyword>
<feature type="compositionally biased region" description="Pro residues" evidence="8">
    <location>
        <begin position="397"/>
        <end position="411"/>
    </location>
</feature>
<dbReference type="Proteomes" id="UP001652661">
    <property type="component" value="Chromosome 2R"/>
</dbReference>
<dbReference type="SMART" id="SM00581">
    <property type="entry name" value="PSP"/>
    <property type="match status" value="1"/>
</dbReference>
<sequence>MDDSVIVIDDSVVTVEDDVEDGELEDDVVLVEPESETTTNEDKPPAAEKSTINEEITSNPSSQENNHDEEDTLVFEVRFSKEERFAGIQKQMLELLEVTFAEKQLVFKIYEDGGVIRAFENSKFQPEKSPSPALDTEDLFMIDIKPAAKLNASQVPSYKRSADVLDEQTEARKKLKAEAVNKCCRPRAQAACYNCGDTDHSIRDCPKPRNNARIQRARKKKVERYHVDAEQRFGHIKPGRISTKTRHAIGYARGELPFMYYRLRVLGYPPAWLEEAKVRSSGIALFNADGTEVTKSDDEDGEADTFKYDINKIVEFPGFNVEPSGKFFDDFQHHNVPPFQADNSKDNFIKALGENVTSGYRRKKLVDLPATRDAGPVAQAILGDCDMEIVDEDEDPPLPASLPPPPPPPPESTEEEEEAQARSPSPTLDDLREQQEKLLLQLESNTSLDTTANDSKSLIALDDTAELEATDIPQTESAPASPSRTRASSPPAKKFKASFEGTPVLKFSEFDKLPEGNNFKVGVSDVINFENLPDSTGKYEQMKDLLKNVREKMVKLQGED</sequence>
<evidence type="ECO:0000256" key="6">
    <source>
        <dbReference type="ARBA" id="ARBA00023242"/>
    </source>
</evidence>
<dbReference type="InterPro" id="IPR006568">
    <property type="entry name" value="PSP_pro-rich"/>
</dbReference>
<feature type="compositionally biased region" description="Polar residues" evidence="8">
    <location>
        <begin position="53"/>
        <end position="64"/>
    </location>
</feature>
<dbReference type="GO" id="GO:0003723">
    <property type="term" value="F:RNA binding"/>
    <property type="evidence" value="ECO:0007669"/>
    <property type="project" value="TreeGrafter"/>
</dbReference>
<dbReference type="Gene3D" id="4.10.60.10">
    <property type="entry name" value="Zinc finger, CCHC-type"/>
    <property type="match status" value="1"/>
</dbReference>
<proteinExistence type="inferred from homology"/>
<reference evidence="11" key="2">
    <citation type="submission" date="2025-08" db="UniProtKB">
        <authorList>
            <consortium name="RefSeq"/>
        </authorList>
    </citation>
    <scope>IDENTIFICATION</scope>
    <source>
        <strain evidence="11">14028-0561.14</strain>
        <tissue evidence="11">Whole fly</tissue>
    </source>
</reference>
<keyword evidence="5" id="KW-0862">Zinc</keyword>
<dbReference type="OrthoDB" id="8026949at2759"/>
<dbReference type="RefSeq" id="XP_017017038.1">
    <property type="nucleotide sequence ID" value="XM_017161549.3"/>
</dbReference>
<dbReference type="OMA" id="MFYRLRV"/>
<evidence type="ECO:0000256" key="5">
    <source>
        <dbReference type="ARBA" id="ARBA00022833"/>
    </source>
</evidence>
<dbReference type="GO" id="GO:0008270">
    <property type="term" value="F:zinc ion binding"/>
    <property type="evidence" value="ECO:0007669"/>
    <property type="project" value="UniProtKB-KW"/>
</dbReference>
<dbReference type="PANTHER" id="PTHR13316:SF0">
    <property type="entry name" value="ZINC FINGER CCHC DOMAIN-CONTAINING PROTEIN 8"/>
    <property type="match status" value="1"/>
</dbReference>
<feature type="compositionally biased region" description="Low complexity" evidence="8">
    <location>
        <begin position="477"/>
        <end position="492"/>
    </location>
</feature>
<feature type="compositionally biased region" description="Acidic residues" evidence="8">
    <location>
        <begin position="17"/>
        <end position="35"/>
    </location>
</feature>
<evidence type="ECO:0000256" key="1">
    <source>
        <dbReference type="ARBA" id="ARBA00004642"/>
    </source>
</evidence>
<protein>
    <submittedName>
        <fullName evidence="11">Zinc finger CCHC domain-containing protein 8 homolog</fullName>
    </submittedName>
</protein>
<evidence type="ECO:0000313" key="11">
    <source>
        <dbReference type="RefSeq" id="XP_017017038.1"/>
    </source>
</evidence>
<evidence type="ECO:0000256" key="7">
    <source>
        <dbReference type="PROSITE-ProRule" id="PRU00047"/>
    </source>
</evidence>
<dbReference type="GeneID" id="108070899"/>
<dbReference type="InterPro" id="IPR052115">
    <property type="entry name" value="NEXT_complex_subunit_ZCCHC8"/>
</dbReference>
<keyword evidence="4 7" id="KW-0863">Zinc-finger</keyword>
<evidence type="ECO:0000256" key="8">
    <source>
        <dbReference type="SAM" id="MobiDB-lite"/>
    </source>
</evidence>
<evidence type="ECO:0000256" key="2">
    <source>
        <dbReference type="ARBA" id="ARBA00007497"/>
    </source>
</evidence>
<feature type="region of interest" description="Disordered" evidence="8">
    <location>
        <begin position="17"/>
        <end position="69"/>
    </location>
</feature>
<dbReference type="PROSITE" id="PS50158">
    <property type="entry name" value="ZF_CCHC"/>
    <property type="match status" value="1"/>
</dbReference>
<evidence type="ECO:0000259" key="9">
    <source>
        <dbReference type="PROSITE" id="PS50158"/>
    </source>
</evidence>
<feature type="compositionally biased region" description="Polar residues" evidence="8">
    <location>
        <begin position="444"/>
        <end position="456"/>
    </location>
</feature>
<dbReference type="GO" id="GO:0071013">
    <property type="term" value="C:catalytic step 2 spliceosome"/>
    <property type="evidence" value="ECO:0007669"/>
    <property type="project" value="TreeGrafter"/>
</dbReference>
<evidence type="ECO:0000256" key="4">
    <source>
        <dbReference type="ARBA" id="ARBA00022771"/>
    </source>
</evidence>
<feature type="domain" description="CCHC-type" evidence="9">
    <location>
        <begin position="192"/>
        <end position="207"/>
    </location>
</feature>
<reference evidence="10" key="1">
    <citation type="submission" date="2025-05" db="UniProtKB">
        <authorList>
            <consortium name="RefSeq"/>
        </authorList>
    </citation>
    <scope>NUCLEOTIDE SEQUENCE [LARGE SCALE GENOMIC DNA]</scope>
    <source>
        <strain evidence="10">14028-0561.14</strain>
    </source>
</reference>
<gene>
    <name evidence="11" type="primary">LOC108070899</name>
</gene>
<dbReference type="Pfam" id="PF04046">
    <property type="entry name" value="PSP"/>
    <property type="match status" value="1"/>
</dbReference>
<dbReference type="Pfam" id="PF00098">
    <property type="entry name" value="zf-CCHC"/>
    <property type="match status" value="1"/>
</dbReference>
<comment type="similarity">
    <text evidence="2">Belongs to the ZCCHC8 family.</text>
</comment>
<dbReference type="PANTHER" id="PTHR13316">
    <property type="entry name" value="ZINC FINGER, CCHC DOMAIN CONTAINING 8"/>
    <property type="match status" value="1"/>
</dbReference>
<feature type="region of interest" description="Disordered" evidence="8">
    <location>
        <begin position="390"/>
        <end position="497"/>
    </location>
</feature>
<organism evidence="10 11">
    <name type="scientific">Drosophila kikkawai</name>
    <name type="common">Fruit fly</name>
    <dbReference type="NCBI Taxonomy" id="30033"/>
    <lineage>
        <taxon>Eukaryota</taxon>
        <taxon>Metazoa</taxon>
        <taxon>Ecdysozoa</taxon>
        <taxon>Arthropoda</taxon>
        <taxon>Hexapoda</taxon>
        <taxon>Insecta</taxon>
        <taxon>Pterygota</taxon>
        <taxon>Neoptera</taxon>
        <taxon>Endopterygota</taxon>
        <taxon>Diptera</taxon>
        <taxon>Brachycera</taxon>
        <taxon>Muscomorpha</taxon>
        <taxon>Ephydroidea</taxon>
        <taxon>Drosophilidae</taxon>
        <taxon>Drosophila</taxon>
        <taxon>Sophophora</taxon>
    </lineage>
</organism>
<accession>A0A6P4I2W1</accession>
<keyword evidence="6" id="KW-0539">Nucleus</keyword>
<dbReference type="InterPro" id="IPR001878">
    <property type="entry name" value="Znf_CCHC"/>
</dbReference>
<comment type="subcellular location">
    <subcellularLocation>
        <location evidence="1">Nucleus</location>
        <location evidence="1">Nucleoplasm</location>
    </subcellularLocation>
</comment>
<evidence type="ECO:0000313" key="10">
    <source>
        <dbReference type="Proteomes" id="UP001652661"/>
    </source>
</evidence>
<dbReference type="SMART" id="SM00343">
    <property type="entry name" value="ZnF_C2HC"/>
    <property type="match status" value="1"/>
</dbReference>
<dbReference type="GO" id="GO:0005654">
    <property type="term" value="C:nucleoplasm"/>
    <property type="evidence" value="ECO:0007669"/>
    <property type="project" value="UniProtKB-SubCell"/>
</dbReference>
<evidence type="ECO:0000256" key="3">
    <source>
        <dbReference type="ARBA" id="ARBA00022723"/>
    </source>
</evidence>
<dbReference type="AlphaFoldDB" id="A0A6P4I2W1"/>
<name>A0A6P4I2W1_DROKI</name>
<keyword evidence="3" id="KW-0479">Metal-binding</keyword>